<keyword evidence="8" id="KW-0503">Monooxygenase</keyword>
<evidence type="ECO:0000256" key="2">
    <source>
        <dbReference type="ARBA" id="ARBA00022692"/>
    </source>
</evidence>
<keyword evidence="9" id="KW-1185">Reference proteome</keyword>
<comment type="subcellular location">
    <subcellularLocation>
        <location evidence="1">Endomembrane system</location>
        <topology evidence="1">Multi-pass membrane protein</topology>
    </subcellularLocation>
</comment>
<dbReference type="InterPro" id="IPR051689">
    <property type="entry name" value="Sterol_desaturase/TMEM195"/>
</dbReference>
<dbReference type="EMBL" id="CACRXK020005130">
    <property type="protein sequence ID" value="CAB4005219.1"/>
    <property type="molecule type" value="Genomic_DNA"/>
</dbReference>
<keyword evidence="3" id="KW-1133">Transmembrane helix</keyword>
<evidence type="ECO:0000256" key="4">
    <source>
        <dbReference type="ARBA" id="ARBA00023002"/>
    </source>
</evidence>
<reference evidence="8" key="1">
    <citation type="submission" date="2020-04" db="EMBL/GenBank/DDBJ databases">
        <authorList>
            <person name="Alioto T."/>
            <person name="Alioto T."/>
            <person name="Gomez Garrido J."/>
        </authorList>
    </citation>
    <scope>NUCLEOTIDE SEQUENCE</scope>
    <source>
        <strain evidence="8">A484AB</strain>
    </source>
</reference>
<dbReference type="GO" id="GO:0005506">
    <property type="term" value="F:iron ion binding"/>
    <property type="evidence" value="ECO:0007669"/>
    <property type="project" value="InterPro"/>
</dbReference>
<evidence type="ECO:0000259" key="7">
    <source>
        <dbReference type="Pfam" id="PF04116"/>
    </source>
</evidence>
<feature type="non-terminal residue" evidence="8">
    <location>
        <position position="1"/>
    </location>
</feature>
<evidence type="ECO:0000256" key="1">
    <source>
        <dbReference type="ARBA" id="ARBA00004127"/>
    </source>
</evidence>
<accession>A0A6S7HLH9</accession>
<dbReference type="OrthoDB" id="6354873at2759"/>
<dbReference type="AlphaFoldDB" id="A0A6S7HLH9"/>
<dbReference type="GO" id="GO:0016020">
    <property type="term" value="C:membrane"/>
    <property type="evidence" value="ECO:0007669"/>
    <property type="project" value="GOC"/>
</dbReference>
<dbReference type="GO" id="GO:0005783">
    <property type="term" value="C:endoplasmic reticulum"/>
    <property type="evidence" value="ECO:0007669"/>
    <property type="project" value="TreeGrafter"/>
</dbReference>
<keyword evidence="5" id="KW-0443">Lipid metabolism</keyword>
<evidence type="ECO:0000256" key="3">
    <source>
        <dbReference type="ARBA" id="ARBA00022989"/>
    </source>
</evidence>
<proteinExistence type="predicted"/>
<dbReference type="PANTHER" id="PTHR21624:SF1">
    <property type="entry name" value="ALKYLGLYCEROL MONOOXYGENASE"/>
    <property type="match status" value="1"/>
</dbReference>
<gene>
    <name evidence="8" type="ORF">PACLA_8A080572</name>
</gene>
<feature type="domain" description="Fatty acid hydroxylase" evidence="7">
    <location>
        <begin position="87"/>
        <end position="139"/>
    </location>
</feature>
<protein>
    <submittedName>
        <fullName evidence="8">Alkylglycerol monooxygenase</fullName>
    </submittedName>
</protein>
<evidence type="ECO:0000256" key="5">
    <source>
        <dbReference type="ARBA" id="ARBA00023098"/>
    </source>
</evidence>
<dbReference type="GO" id="GO:0008610">
    <property type="term" value="P:lipid biosynthetic process"/>
    <property type="evidence" value="ECO:0007669"/>
    <property type="project" value="InterPro"/>
</dbReference>
<keyword evidence="4" id="KW-0560">Oxidoreductase</keyword>
<comment type="caution">
    <text evidence="8">The sequence shown here is derived from an EMBL/GenBank/DDBJ whole genome shotgun (WGS) entry which is preliminary data.</text>
</comment>
<organism evidence="8 9">
    <name type="scientific">Paramuricea clavata</name>
    <name type="common">Red gorgonian</name>
    <name type="synonym">Violescent sea-whip</name>
    <dbReference type="NCBI Taxonomy" id="317549"/>
    <lineage>
        <taxon>Eukaryota</taxon>
        <taxon>Metazoa</taxon>
        <taxon>Cnidaria</taxon>
        <taxon>Anthozoa</taxon>
        <taxon>Octocorallia</taxon>
        <taxon>Malacalcyonacea</taxon>
        <taxon>Plexauridae</taxon>
        <taxon>Paramuricea</taxon>
    </lineage>
</organism>
<dbReference type="Pfam" id="PF04116">
    <property type="entry name" value="FA_hydroxylase"/>
    <property type="match status" value="1"/>
</dbReference>
<dbReference type="GO" id="GO:0006643">
    <property type="term" value="P:membrane lipid metabolic process"/>
    <property type="evidence" value="ECO:0007669"/>
    <property type="project" value="TreeGrafter"/>
</dbReference>
<keyword evidence="6" id="KW-0472">Membrane</keyword>
<sequence>MEPEDFSWLSQVIPFLLLLGILEYVTGRLRDLPTVRMNDCLHSWSAALISAMPRLLVTSLDTAAYAVVYDAMYKSSSPDDSSLFRNWFLVFLATDLGYYWFHRAAHEINVLWAAHQVHHSSEDFNISVSLRQSVVQQFVTW</sequence>
<evidence type="ECO:0000313" key="8">
    <source>
        <dbReference type="EMBL" id="CAB4005219.1"/>
    </source>
</evidence>
<evidence type="ECO:0000313" key="9">
    <source>
        <dbReference type="Proteomes" id="UP001152795"/>
    </source>
</evidence>
<name>A0A6S7HLH9_PARCT</name>
<dbReference type="GO" id="GO:0050479">
    <property type="term" value="F:glyceryl-ether monooxygenase activity"/>
    <property type="evidence" value="ECO:0007669"/>
    <property type="project" value="TreeGrafter"/>
</dbReference>
<dbReference type="Proteomes" id="UP001152795">
    <property type="component" value="Unassembled WGS sequence"/>
</dbReference>
<keyword evidence="2" id="KW-0812">Transmembrane</keyword>
<evidence type="ECO:0000256" key="6">
    <source>
        <dbReference type="ARBA" id="ARBA00023136"/>
    </source>
</evidence>
<dbReference type="InterPro" id="IPR006694">
    <property type="entry name" value="Fatty_acid_hydroxylase"/>
</dbReference>
<dbReference type="PANTHER" id="PTHR21624">
    <property type="entry name" value="STEROL DESATURASE-RELATED PROTEIN"/>
    <property type="match status" value="1"/>
</dbReference>